<comment type="caution">
    <text evidence="2">The sequence shown here is derived from an EMBL/GenBank/DDBJ whole genome shotgun (WGS) entry which is preliminary data.</text>
</comment>
<evidence type="ECO:0000313" key="2">
    <source>
        <dbReference type="EMBL" id="KAG0580341.1"/>
    </source>
</evidence>
<protein>
    <submittedName>
        <fullName evidence="2">Uncharacterized protein</fullName>
    </submittedName>
</protein>
<reference evidence="2" key="1">
    <citation type="submission" date="2020-06" db="EMBL/GenBank/DDBJ databases">
        <title>WGS assembly of Ceratodon purpureus strain R40.</title>
        <authorList>
            <person name="Carey S.B."/>
            <person name="Jenkins J."/>
            <person name="Shu S."/>
            <person name="Lovell J.T."/>
            <person name="Sreedasyam A."/>
            <person name="Maumus F."/>
            <person name="Tiley G.P."/>
            <person name="Fernandez-Pozo N."/>
            <person name="Barry K."/>
            <person name="Chen C."/>
            <person name="Wang M."/>
            <person name="Lipzen A."/>
            <person name="Daum C."/>
            <person name="Saski C.A."/>
            <person name="Payton A.C."/>
            <person name="Mcbreen J.C."/>
            <person name="Conrad R.E."/>
            <person name="Kollar L.M."/>
            <person name="Olsson S."/>
            <person name="Huttunen S."/>
            <person name="Landis J.B."/>
            <person name="Wickett N.J."/>
            <person name="Johnson M.G."/>
            <person name="Rensing S.A."/>
            <person name="Grimwood J."/>
            <person name="Schmutz J."/>
            <person name="Mcdaniel S.F."/>
        </authorList>
    </citation>
    <scope>NUCLEOTIDE SEQUENCE</scope>
    <source>
        <strain evidence="2">R40</strain>
    </source>
</reference>
<feature type="region of interest" description="Disordered" evidence="1">
    <location>
        <begin position="29"/>
        <end position="87"/>
    </location>
</feature>
<evidence type="ECO:0000256" key="1">
    <source>
        <dbReference type="SAM" id="MobiDB-lite"/>
    </source>
</evidence>
<dbReference type="AlphaFoldDB" id="A0A8T0IBY1"/>
<gene>
    <name evidence="2" type="ORF">KC19_4G166200</name>
</gene>
<name>A0A8T0IBY1_CERPU</name>
<feature type="compositionally biased region" description="Low complexity" evidence="1">
    <location>
        <begin position="35"/>
        <end position="48"/>
    </location>
</feature>
<keyword evidence="3" id="KW-1185">Reference proteome</keyword>
<proteinExistence type="predicted"/>
<organism evidence="2 3">
    <name type="scientific">Ceratodon purpureus</name>
    <name type="common">Fire moss</name>
    <name type="synonym">Dicranum purpureum</name>
    <dbReference type="NCBI Taxonomy" id="3225"/>
    <lineage>
        <taxon>Eukaryota</taxon>
        <taxon>Viridiplantae</taxon>
        <taxon>Streptophyta</taxon>
        <taxon>Embryophyta</taxon>
        <taxon>Bryophyta</taxon>
        <taxon>Bryophytina</taxon>
        <taxon>Bryopsida</taxon>
        <taxon>Dicranidae</taxon>
        <taxon>Pseudoditrichales</taxon>
        <taxon>Ditrichaceae</taxon>
        <taxon>Ceratodon</taxon>
    </lineage>
</organism>
<dbReference type="EMBL" id="CM026424">
    <property type="protein sequence ID" value="KAG0580341.1"/>
    <property type="molecule type" value="Genomic_DNA"/>
</dbReference>
<evidence type="ECO:0000313" key="3">
    <source>
        <dbReference type="Proteomes" id="UP000822688"/>
    </source>
</evidence>
<dbReference type="Proteomes" id="UP000822688">
    <property type="component" value="Chromosome 4"/>
</dbReference>
<sequence length="130" mass="14321">MHPNPTTEHRNSTHHCSKLLLPPPTLPIHFPTHNPLTLQPPTHQQQQPNVTKFTSSPTLLPQDQSTHSINIGSISTNTNTSPARDLHPLQALPLPLPLLKHPNHTTLHSLHQNFTAPTSSEAETQSNVVP</sequence>
<feature type="compositionally biased region" description="Polar residues" evidence="1">
    <location>
        <begin position="49"/>
        <end position="82"/>
    </location>
</feature>
<accession>A0A8T0IBY1</accession>